<dbReference type="InterPro" id="IPR010281">
    <property type="entry name" value="DUF885"/>
</dbReference>
<accession>A0A6A0GWA4</accession>
<feature type="signal peptide" evidence="1">
    <location>
        <begin position="1"/>
        <end position="25"/>
    </location>
</feature>
<evidence type="ECO:0000256" key="1">
    <source>
        <dbReference type="SAM" id="SignalP"/>
    </source>
</evidence>
<sequence>MSGMKCIIRIAVLPLLLASGTLVKGLSTPPSTVEGDCKDQPGHNCSVVVDAKDTPAPGHQSILNADECCVCEAPPEQPQLSEEFQRLADDFWQWLLQDRPEFATRRLHALPEQMAQIEELMALGVEKNITLHEYNVVTPAFMKLKNFMSTKYVPRKNIAITSLPNGDKLYAQAIQFYTGQNLSAQDIHETGLKEVQRIAALMQQVVYDLGYNQTLREFVSQLQDDPSQQFSSVEELLATYRHVVHNITIPAAKPFFNKMPAAQLKYLTPESSHALESSFIPKFRRTTFASSYTQMPSSFPTRSFYNEGWALYAESLGFEMGVYENLWDRLGHYSEEIFRACRLVVDTGIHAFGWSKEQAMQYMLDYGIRPRSSIEQQINRYIAYPAQALSYKIGQMQISSFRASAEQQLGDKFNLKDFHDVILNSVGPMDLVKEEVQAWVDRELAKSQ</sequence>
<keyword evidence="1" id="KW-0732">Signal</keyword>
<reference evidence="2" key="2">
    <citation type="journal article" date="2018" name="Environ. Sci. Technol.">
        <title>The Toxicogenome of Hyalella azteca: A Model for Sediment Ecotoxicology and Evolutionary Toxicology.</title>
        <authorList>
            <person name="Poynton H.C."/>
            <person name="Hasenbein S."/>
            <person name="Benoit J.B."/>
            <person name="Sepulveda M.S."/>
            <person name="Poelchau M.F."/>
            <person name="Hughes D.S.T."/>
            <person name="Murali S.C."/>
            <person name="Chen S."/>
            <person name="Glastad K.M."/>
            <person name="Goodisman M.A.D."/>
            <person name="Werren J.H."/>
            <person name="Vineis J.H."/>
            <person name="Bowen J.L."/>
            <person name="Friedrich M."/>
            <person name="Jones J."/>
            <person name="Robertson H.M."/>
            <person name="Feyereisen R."/>
            <person name="Mechler-Hickson A."/>
            <person name="Mathers N."/>
            <person name="Lee C.E."/>
            <person name="Colbourne J.K."/>
            <person name="Biales A."/>
            <person name="Johnston J.S."/>
            <person name="Wellborn G.A."/>
            <person name="Rosendale A.J."/>
            <person name="Cridge A.G."/>
            <person name="Munoz-Torres M.C."/>
            <person name="Bain P.A."/>
            <person name="Manny A.R."/>
            <person name="Major K.M."/>
            <person name="Lambert F.N."/>
            <person name="Vulpe C.D."/>
            <person name="Tuck P."/>
            <person name="Blalock B.J."/>
            <person name="Lin Y.Y."/>
            <person name="Smith M.E."/>
            <person name="Ochoa-Acuna H."/>
            <person name="Chen M.M."/>
            <person name="Childers C.P."/>
            <person name="Qu J."/>
            <person name="Dugan S."/>
            <person name="Lee S.L."/>
            <person name="Chao H."/>
            <person name="Dinh H."/>
            <person name="Han Y."/>
            <person name="Doddapaneni H."/>
            <person name="Worley K.C."/>
            <person name="Muzny D.M."/>
            <person name="Gibbs R.A."/>
            <person name="Richards S."/>
        </authorList>
    </citation>
    <scope>NUCLEOTIDE SEQUENCE</scope>
    <source>
        <strain evidence="2">HAZT.00-mixed</strain>
        <tissue evidence="2">Whole organism</tissue>
    </source>
</reference>
<comment type="caution">
    <text evidence="2">The sequence shown here is derived from an EMBL/GenBank/DDBJ whole genome shotgun (WGS) entry which is preliminary data.</text>
</comment>
<dbReference type="OrthoDB" id="5959877at2759"/>
<reference evidence="2" key="3">
    <citation type="submission" date="2019-06" db="EMBL/GenBank/DDBJ databases">
        <authorList>
            <person name="Poynton C."/>
            <person name="Hasenbein S."/>
            <person name="Benoit J.B."/>
            <person name="Sepulveda M.S."/>
            <person name="Poelchau M.F."/>
            <person name="Murali S.C."/>
            <person name="Chen S."/>
            <person name="Glastad K.M."/>
            <person name="Werren J.H."/>
            <person name="Vineis J.H."/>
            <person name="Bowen J.L."/>
            <person name="Friedrich M."/>
            <person name="Jones J."/>
            <person name="Robertson H.M."/>
            <person name="Feyereisen R."/>
            <person name="Mechler-Hickson A."/>
            <person name="Mathers N."/>
            <person name="Lee C.E."/>
            <person name="Colbourne J.K."/>
            <person name="Biales A."/>
            <person name="Johnston J.S."/>
            <person name="Wellborn G.A."/>
            <person name="Rosendale A.J."/>
            <person name="Cridge A.G."/>
            <person name="Munoz-Torres M.C."/>
            <person name="Bain P.A."/>
            <person name="Manny A.R."/>
            <person name="Major K.M."/>
            <person name="Lambert F.N."/>
            <person name="Vulpe C.D."/>
            <person name="Tuck P."/>
            <person name="Blalock B.J."/>
            <person name="Lin Y.-Y."/>
            <person name="Smith M.E."/>
            <person name="Ochoa-Acuna H."/>
            <person name="Chen M.-J.M."/>
            <person name="Childers C.P."/>
            <person name="Qu J."/>
            <person name="Dugan S."/>
            <person name="Lee S.L."/>
            <person name="Chao H."/>
            <person name="Dinh H."/>
            <person name="Han Y."/>
            <person name="Doddapaneni H."/>
            <person name="Worley K.C."/>
            <person name="Muzny D.M."/>
            <person name="Gibbs R.A."/>
            <person name="Richards S."/>
        </authorList>
    </citation>
    <scope>NUCLEOTIDE SEQUENCE</scope>
    <source>
        <strain evidence="2">HAZT.00-mixed</strain>
        <tissue evidence="2">Whole organism</tissue>
    </source>
</reference>
<evidence type="ECO:0000313" key="2">
    <source>
        <dbReference type="EMBL" id="KAA0188753.1"/>
    </source>
</evidence>
<dbReference type="Pfam" id="PF05960">
    <property type="entry name" value="DUF885"/>
    <property type="match status" value="2"/>
</dbReference>
<gene>
    <name evidence="2" type="ORF">HAZT_HAZT005681</name>
</gene>
<proteinExistence type="predicted"/>
<feature type="chain" id="PRO_5025375437" description="DUF885 domain-containing protein" evidence="1">
    <location>
        <begin position="26"/>
        <end position="448"/>
    </location>
</feature>
<reference evidence="2" key="1">
    <citation type="submission" date="2014-08" db="EMBL/GenBank/DDBJ databases">
        <authorList>
            <person name="Murali S."/>
            <person name="Richards S."/>
            <person name="Bandaranaike D."/>
            <person name="Bellair M."/>
            <person name="Blankenburg K."/>
            <person name="Chao H."/>
            <person name="Dinh H."/>
            <person name="Doddapaneni H."/>
            <person name="Dugan-Rocha S."/>
            <person name="Elkadiri S."/>
            <person name="Gnanaolivu R."/>
            <person name="Hughes D."/>
            <person name="Lee S."/>
            <person name="Li M."/>
            <person name="Ming W."/>
            <person name="Munidasa M."/>
            <person name="Muniz J."/>
            <person name="Nguyen L."/>
            <person name="Osuji N."/>
            <person name="Pu L.-L."/>
            <person name="Puazo M."/>
            <person name="Skinner E."/>
            <person name="Qu C."/>
            <person name="Quiroz J."/>
            <person name="Raj R."/>
            <person name="Weissenberger G."/>
            <person name="Xin Y."/>
            <person name="Zou X."/>
            <person name="Han Y."/>
            <person name="Worley K."/>
            <person name="Muzny D."/>
            <person name="Gibbs R."/>
        </authorList>
    </citation>
    <scope>NUCLEOTIDE SEQUENCE</scope>
    <source>
        <strain evidence="2">HAZT.00-mixed</strain>
        <tissue evidence="2">Whole organism</tissue>
    </source>
</reference>
<dbReference type="PANTHER" id="PTHR33361">
    <property type="entry name" value="GLR0591 PROTEIN"/>
    <property type="match status" value="1"/>
</dbReference>
<dbReference type="Proteomes" id="UP000711488">
    <property type="component" value="Unassembled WGS sequence"/>
</dbReference>
<dbReference type="PANTHER" id="PTHR33361:SF2">
    <property type="entry name" value="DUF885 DOMAIN-CONTAINING PROTEIN"/>
    <property type="match status" value="1"/>
</dbReference>
<dbReference type="AlphaFoldDB" id="A0A6A0GWA4"/>
<name>A0A6A0GWA4_HYAAZ</name>
<organism evidence="2">
    <name type="scientific">Hyalella azteca</name>
    <name type="common">Amphipod</name>
    <dbReference type="NCBI Taxonomy" id="294128"/>
    <lineage>
        <taxon>Eukaryota</taxon>
        <taxon>Metazoa</taxon>
        <taxon>Ecdysozoa</taxon>
        <taxon>Arthropoda</taxon>
        <taxon>Crustacea</taxon>
        <taxon>Multicrustacea</taxon>
        <taxon>Malacostraca</taxon>
        <taxon>Eumalacostraca</taxon>
        <taxon>Peracarida</taxon>
        <taxon>Amphipoda</taxon>
        <taxon>Senticaudata</taxon>
        <taxon>Talitrida</taxon>
        <taxon>Talitroidea</taxon>
        <taxon>Hyalellidae</taxon>
        <taxon>Hyalella</taxon>
    </lineage>
</organism>
<evidence type="ECO:0008006" key="3">
    <source>
        <dbReference type="Google" id="ProtNLM"/>
    </source>
</evidence>
<protein>
    <recommendedName>
        <fullName evidence="3">DUF885 domain-containing protein</fullName>
    </recommendedName>
</protein>
<dbReference type="EMBL" id="JQDR03014048">
    <property type="protein sequence ID" value="KAA0188753.1"/>
    <property type="molecule type" value="Genomic_DNA"/>
</dbReference>